<sequence>MAAEPISDHLLGSKNKKVVYFYDSDVGNYAHVSDHPMKPHRICMTHSLVVNYGLDK</sequence>
<reference evidence="1 2" key="1">
    <citation type="journal article" date="2014" name="Nat. Commun.">
        <title>Multiple recent horizontal transfers of a large genomic region in cheese making fungi.</title>
        <authorList>
            <person name="Cheeseman K."/>
            <person name="Ropars J."/>
            <person name="Renault P."/>
            <person name="Dupont J."/>
            <person name="Gouzy J."/>
            <person name="Branca A."/>
            <person name="Abraham A.L."/>
            <person name="Ceppi M."/>
            <person name="Conseiller E."/>
            <person name="Debuchy R."/>
            <person name="Malagnac F."/>
            <person name="Goarin A."/>
            <person name="Silar P."/>
            <person name="Lacoste S."/>
            <person name="Sallet E."/>
            <person name="Bensimon A."/>
            <person name="Giraud T."/>
            <person name="Brygoo Y."/>
        </authorList>
    </citation>
    <scope>NUCLEOTIDE SEQUENCE [LARGE SCALE GENOMIC DNA]</scope>
    <source>
        <strain evidence="2">FM 013</strain>
    </source>
</reference>
<dbReference type="SUPFAM" id="SSF52768">
    <property type="entry name" value="Arginase/deacetylase"/>
    <property type="match status" value="1"/>
</dbReference>
<dbReference type="InterPro" id="IPR023696">
    <property type="entry name" value="Ureohydrolase_dom_sf"/>
</dbReference>
<gene>
    <name evidence="1" type="ORF">PCAMFM013_S041g000030</name>
</gene>
<proteinExistence type="predicted"/>
<dbReference type="InterPro" id="IPR037138">
    <property type="entry name" value="His_deacetylse_dom_sf"/>
</dbReference>
<organism evidence="1 2">
    <name type="scientific">Penicillium camemberti (strain FM 013)</name>
    <dbReference type="NCBI Taxonomy" id="1429867"/>
    <lineage>
        <taxon>Eukaryota</taxon>
        <taxon>Fungi</taxon>
        <taxon>Dikarya</taxon>
        <taxon>Ascomycota</taxon>
        <taxon>Pezizomycotina</taxon>
        <taxon>Eurotiomycetes</taxon>
        <taxon>Eurotiomycetidae</taxon>
        <taxon>Eurotiales</taxon>
        <taxon>Aspergillaceae</taxon>
        <taxon>Penicillium</taxon>
    </lineage>
</organism>
<evidence type="ECO:0000313" key="1">
    <source>
        <dbReference type="EMBL" id="CRL29888.1"/>
    </source>
</evidence>
<dbReference type="AlphaFoldDB" id="A0A0G4PU27"/>
<name>A0A0G4PU27_PENC3</name>
<dbReference type="EMBL" id="HG793174">
    <property type="protein sequence ID" value="CRL29888.1"/>
    <property type="molecule type" value="Genomic_DNA"/>
</dbReference>
<dbReference type="STRING" id="1429867.A0A0G4PU27"/>
<protein>
    <submittedName>
        <fullName evidence="1">Str. FM013</fullName>
    </submittedName>
</protein>
<keyword evidence="2" id="KW-1185">Reference proteome</keyword>
<evidence type="ECO:0000313" key="2">
    <source>
        <dbReference type="Proteomes" id="UP000053732"/>
    </source>
</evidence>
<dbReference type="Gene3D" id="3.40.800.20">
    <property type="entry name" value="Histone deacetylase domain"/>
    <property type="match status" value="1"/>
</dbReference>
<accession>A0A0G4PU27</accession>
<dbReference type="Proteomes" id="UP000053732">
    <property type="component" value="Unassembled WGS sequence"/>
</dbReference>